<evidence type="ECO:0000313" key="2">
    <source>
        <dbReference type="EMBL" id="WAR18633.1"/>
    </source>
</evidence>
<feature type="compositionally biased region" description="Basic residues" evidence="1">
    <location>
        <begin position="57"/>
        <end position="66"/>
    </location>
</feature>
<dbReference type="Pfam" id="PF00653">
    <property type="entry name" value="BIR"/>
    <property type="match status" value="1"/>
</dbReference>
<feature type="compositionally biased region" description="Basic and acidic residues" evidence="1">
    <location>
        <begin position="67"/>
        <end position="80"/>
    </location>
</feature>
<dbReference type="PROSITE" id="PS50143">
    <property type="entry name" value="BIR_REPEAT_2"/>
    <property type="match status" value="1"/>
</dbReference>
<feature type="region of interest" description="Disordered" evidence="1">
    <location>
        <begin position="46"/>
        <end position="81"/>
    </location>
</feature>
<name>A0ABY7F8X8_MYAAR</name>
<organism evidence="2 3">
    <name type="scientific">Mya arenaria</name>
    <name type="common">Soft-shell clam</name>
    <dbReference type="NCBI Taxonomy" id="6604"/>
    <lineage>
        <taxon>Eukaryota</taxon>
        <taxon>Metazoa</taxon>
        <taxon>Spiralia</taxon>
        <taxon>Lophotrochozoa</taxon>
        <taxon>Mollusca</taxon>
        <taxon>Bivalvia</taxon>
        <taxon>Autobranchia</taxon>
        <taxon>Heteroconchia</taxon>
        <taxon>Euheterodonta</taxon>
        <taxon>Imparidentia</taxon>
        <taxon>Neoheterodontei</taxon>
        <taxon>Myida</taxon>
        <taxon>Myoidea</taxon>
        <taxon>Myidae</taxon>
        <taxon>Mya</taxon>
    </lineage>
</organism>
<dbReference type="InterPro" id="IPR001370">
    <property type="entry name" value="BIR_rpt"/>
</dbReference>
<gene>
    <name evidence="2" type="ORF">MAR_000471</name>
</gene>
<dbReference type="PROSITE" id="PS01282">
    <property type="entry name" value="BIR_REPEAT_1"/>
    <property type="match status" value="1"/>
</dbReference>
<reference evidence="2" key="1">
    <citation type="submission" date="2022-11" db="EMBL/GenBank/DDBJ databases">
        <title>Centuries of genome instability and evolution in soft-shell clam transmissible cancer (bioRxiv).</title>
        <authorList>
            <person name="Hart S.F.M."/>
            <person name="Yonemitsu M.A."/>
            <person name="Giersch R.M."/>
            <person name="Beal B.F."/>
            <person name="Arriagada G."/>
            <person name="Davis B.W."/>
            <person name="Ostrander E.A."/>
            <person name="Goff S.P."/>
            <person name="Metzger M.J."/>
        </authorList>
    </citation>
    <scope>NUCLEOTIDE SEQUENCE</scope>
    <source>
        <strain evidence="2">MELC-2E11</strain>
        <tissue evidence="2">Siphon/mantle</tissue>
    </source>
</reference>
<dbReference type="SUPFAM" id="SSF57924">
    <property type="entry name" value="Inhibitor of apoptosis (IAP) repeat"/>
    <property type="match status" value="1"/>
</dbReference>
<accession>A0ABY7F8X8</accession>
<keyword evidence="3" id="KW-1185">Reference proteome</keyword>
<dbReference type="InterPro" id="IPR050784">
    <property type="entry name" value="IAP"/>
</dbReference>
<dbReference type="PANTHER" id="PTHR10044">
    <property type="entry name" value="INHIBITOR OF APOPTOSIS"/>
    <property type="match status" value="1"/>
</dbReference>
<proteinExistence type="predicted"/>
<feature type="compositionally biased region" description="Basic and acidic residues" evidence="1">
    <location>
        <begin position="47"/>
        <end position="56"/>
    </location>
</feature>
<dbReference type="Gene3D" id="1.10.1170.10">
    <property type="entry name" value="Inhibitor Of Apoptosis Protein (2mihbC-IAP-1), Chain A"/>
    <property type="match status" value="1"/>
</dbReference>
<evidence type="ECO:0000313" key="3">
    <source>
        <dbReference type="Proteomes" id="UP001164746"/>
    </source>
</evidence>
<evidence type="ECO:0000256" key="1">
    <source>
        <dbReference type="SAM" id="MobiDB-lite"/>
    </source>
</evidence>
<protein>
    <submittedName>
        <fullName evidence="2">IAP3-like protein</fullName>
    </submittedName>
</protein>
<dbReference type="Proteomes" id="UP001164746">
    <property type="component" value="Chromosome 11"/>
</dbReference>
<sequence>MEVVKDNREMKVVKDNHKTIFCAPCNAWMTEFYVSRHIRSRSHFTKKHFENGDTRKKPSATKKRAKHSDDRRKTHKKTSESTRCIIQGNMIATVNENASYSELEALQSVKPSSNEQRTNIVEIPQETLTSNALSTNEHIQWSVIEEPPQNVLGQPECDTYWDFGFELVEESADSNSIAQHTSSVNDDKGSPIEVLNVSLQLLYSEIINEIEYLKMNAMKETVLFGCAVKYNNNAKYETRLATFLLWPKQIKQDKFELARAGFIYTEKGDTVECFACGVKISEWDVSDIPAVEHEKHSSECHYMKLTGVGMKQLSVDKTWSYGAFSSVNFDI</sequence>
<dbReference type="SMART" id="SM00238">
    <property type="entry name" value="BIR"/>
    <property type="match status" value="1"/>
</dbReference>
<dbReference type="EMBL" id="CP111022">
    <property type="protein sequence ID" value="WAR18633.1"/>
    <property type="molecule type" value="Genomic_DNA"/>
</dbReference>
<dbReference type="CDD" id="cd00022">
    <property type="entry name" value="BIR"/>
    <property type="match status" value="1"/>
</dbReference>